<dbReference type="RefSeq" id="WP_220162063.1">
    <property type="nucleotide sequence ID" value="NZ_CP080507.1"/>
</dbReference>
<organism evidence="1 2">
    <name type="scientific">Horticoccus luteus</name>
    <dbReference type="NCBI Taxonomy" id="2862869"/>
    <lineage>
        <taxon>Bacteria</taxon>
        <taxon>Pseudomonadati</taxon>
        <taxon>Verrucomicrobiota</taxon>
        <taxon>Opitutia</taxon>
        <taxon>Opitutales</taxon>
        <taxon>Opitutaceae</taxon>
        <taxon>Horticoccus</taxon>
    </lineage>
</organism>
<dbReference type="KEGG" id="ole:K0B96_16585"/>
<sequence length="117" mass="13011">MNRDHLYIIKSGFQHEGHGPYYCPGCAEMVGLLEFYPELKEHVEIHWVDFARPRPELVELLGAENQSCPVLVLAAAPANLPSGLIIHSAHGRSFIEGTREIGLYLAHVRGTGRPFPP</sequence>
<reference evidence="1" key="1">
    <citation type="submission" date="2021-08" db="EMBL/GenBank/DDBJ databases">
        <title>Genome of a novel bacterium of the phylum Verrucomicrobia, Oleiharenicola sp. KSB-15.</title>
        <authorList>
            <person name="Chung J.-H."/>
            <person name="Ahn J.-H."/>
            <person name="Yoon Y."/>
            <person name="Kim D.-Y."/>
            <person name="An S.-H."/>
            <person name="Park I."/>
            <person name="Yeon J."/>
        </authorList>
    </citation>
    <scope>NUCLEOTIDE SEQUENCE</scope>
    <source>
        <strain evidence="1">KSB-15</strain>
    </source>
</reference>
<proteinExistence type="predicted"/>
<dbReference type="EMBL" id="CP080507">
    <property type="protein sequence ID" value="QYM78900.1"/>
    <property type="molecule type" value="Genomic_DNA"/>
</dbReference>
<dbReference type="InterPro" id="IPR021439">
    <property type="entry name" value="DUF3088"/>
</dbReference>
<evidence type="ECO:0000313" key="1">
    <source>
        <dbReference type="EMBL" id="QYM78900.1"/>
    </source>
</evidence>
<name>A0A8F9TTT0_9BACT</name>
<protein>
    <submittedName>
        <fullName evidence="1">DUF3088 domain-containing protein</fullName>
    </submittedName>
</protein>
<accession>A0A8F9TTT0</accession>
<dbReference type="Pfam" id="PF11287">
    <property type="entry name" value="DUF3088"/>
    <property type="match status" value="1"/>
</dbReference>
<dbReference type="Proteomes" id="UP000825051">
    <property type="component" value="Chromosome"/>
</dbReference>
<gene>
    <name evidence="1" type="ORF">K0B96_16585</name>
</gene>
<dbReference type="AlphaFoldDB" id="A0A8F9TTT0"/>
<keyword evidence="2" id="KW-1185">Reference proteome</keyword>
<evidence type="ECO:0000313" key="2">
    <source>
        <dbReference type="Proteomes" id="UP000825051"/>
    </source>
</evidence>